<accession>A0ACC1YU68</accession>
<name>A0ACC1YU68_MELAZ</name>
<sequence length="160" mass="18083">MASLAAENWVNYDGIEVSEFDGALLMSLLEESNGEGYNDEQLNRVIQSLEAEINEQNMVEWDDLAMESELLLSDEEDGQNCLASTDFGWADNMELVPSSPSEDMNWSNYMDQCELHLDNLLDFEGVPDYSQINFNVVEAEEQQGFSSLWHETCDGIGYTV</sequence>
<gene>
    <name evidence="1" type="ORF">OWV82_005253</name>
</gene>
<dbReference type="EMBL" id="CM051395">
    <property type="protein sequence ID" value="KAJ4726563.1"/>
    <property type="molecule type" value="Genomic_DNA"/>
</dbReference>
<dbReference type="Proteomes" id="UP001164539">
    <property type="component" value="Chromosome 2"/>
</dbReference>
<evidence type="ECO:0000313" key="1">
    <source>
        <dbReference type="EMBL" id="KAJ4726563.1"/>
    </source>
</evidence>
<evidence type="ECO:0000313" key="2">
    <source>
        <dbReference type="Proteomes" id="UP001164539"/>
    </source>
</evidence>
<comment type="caution">
    <text evidence="1">The sequence shown here is derived from an EMBL/GenBank/DDBJ whole genome shotgun (WGS) entry which is preliminary data.</text>
</comment>
<protein>
    <submittedName>
        <fullName evidence="1">Heat stress transcription factor B-4b</fullName>
    </submittedName>
</protein>
<keyword evidence="2" id="KW-1185">Reference proteome</keyword>
<reference evidence="1 2" key="1">
    <citation type="journal article" date="2023" name="Science">
        <title>Complex scaffold remodeling in plant triterpene biosynthesis.</title>
        <authorList>
            <person name="De La Pena R."/>
            <person name="Hodgson H."/>
            <person name="Liu J.C."/>
            <person name="Stephenson M.J."/>
            <person name="Martin A.C."/>
            <person name="Owen C."/>
            <person name="Harkess A."/>
            <person name="Leebens-Mack J."/>
            <person name="Jimenez L.E."/>
            <person name="Osbourn A."/>
            <person name="Sattely E.S."/>
        </authorList>
    </citation>
    <scope>NUCLEOTIDE SEQUENCE [LARGE SCALE GENOMIC DNA]</scope>
    <source>
        <strain evidence="2">cv. JPN11</strain>
        <tissue evidence="1">Leaf</tissue>
    </source>
</reference>
<organism evidence="1 2">
    <name type="scientific">Melia azedarach</name>
    <name type="common">Chinaberry tree</name>
    <dbReference type="NCBI Taxonomy" id="155640"/>
    <lineage>
        <taxon>Eukaryota</taxon>
        <taxon>Viridiplantae</taxon>
        <taxon>Streptophyta</taxon>
        <taxon>Embryophyta</taxon>
        <taxon>Tracheophyta</taxon>
        <taxon>Spermatophyta</taxon>
        <taxon>Magnoliopsida</taxon>
        <taxon>eudicotyledons</taxon>
        <taxon>Gunneridae</taxon>
        <taxon>Pentapetalae</taxon>
        <taxon>rosids</taxon>
        <taxon>malvids</taxon>
        <taxon>Sapindales</taxon>
        <taxon>Meliaceae</taxon>
        <taxon>Melia</taxon>
    </lineage>
</organism>
<proteinExistence type="predicted"/>